<feature type="transmembrane region" description="Helical" evidence="6">
    <location>
        <begin position="394"/>
        <end position="412"/>
    </location>
</feature>
<dbReference type="PROSITE" id="PS50850">
    <property type="entry name" value="MFS"/>
    <property type="match status" value="1"/>
</dbReference>
<name>A0A1F7ZS11_9EURO</name>
<proteinExistence type="predicted"/>
<evidence type="ECO:0000256" key="3">
    <source>
        <dbReference type="ARBA" id="ARBA00022989"/>
    </source>
</evidence>
<feature type="transmembrane region" description="Helical" evidence="6">
    <location>
        <begin position="109"/>
        <end position="128"/>
    </location>
</feature>
<dbReference type="InterPro" id="IPR036259">
    <property type="entry name" value="MFS_trans_sf"/>
</dbReference>
<feature type="transmembrane region" description="Helical" evidence="6">
    <location>
        <begin position="40"/>
        <end position="65"/>
    </location>
</feature>
<feature type="domain" description="Major facilitator superfamily (MFS) profile" evidence="7">
    <location>
        <begin position="42"/>
        <end position="492"/>
    </location>
</feature>
<dbReference type="PANTHER" id="PTHR23502:SF60">
    <property type="entry name" value="MAJOR FACILITATOR SUPERFAMILY (MFS) PROFILE DOMAIN-CONTAINING PROTEIN-RELATED"/>
    <property type="match status" value="1"/>
</dbReference>
<feature type="transmembrane region" description="Helical" evidence="6">
    <location>
        <begin position="367"/>
        <end position="388"/>
    </location>
</feature>
<feature type="compositionally biased region" description="Basic and acidic residues" evidence="5">
    <location>
        <begin position="1"/>
        <end position="10"/>
    </location>
</feature>
<evidence type="ECO:0000256" key="6">
    <source>
        <dbReference type="SAM" id="Phobius"/>
    </source>
</evidence>
<dbReference type="Proteomes" id="UP000179179">
    <property type="component" value="Unassembled WGS sequence"/>
</dbReference>
<evidence type="ECO:0000313" key="9">
    <source>
        <dbReference type="Proteomes" id="UP000179179"/>
    </source>
</evidence>
<dbReference type="RefSeq" id="XP_022385950.1">
    <property type="nucleotide sequence ID" value="XM_022536187.1"/>
</dbReference>
<dbReference type="EMBL" id="LYCR01000093">
    <property type="protein sequence ID" value="OGM42233.1"/>
    <property type="molecule type" value="Genomic_DNA"/>
</dbReference>
<sequence>MATEVNERTRLLSQSDDSAPPLKDLEEWEEPRNWTVSYRWLCIAVISIYGLISPVIAAIIVPAMPQIAADLNVTDPGMLQAFVSVYVLGWSFAPLVVGPLSEVYGRISLLNTGHGLFLVFNALCAFARTDYQLLILRFITGAVGSAPLSIGAGIIGDLWAPEERGLSISLYTLGPLLGPAIAPITGAYIVSHTSWRAIFAWCSLYIFVTWVFGLCILRETFRPVLIQRKQAAAVRNGQRQGSAQQHHKSLADVFRQDLRRPFTFLGTQPIIQVLSLFMGYLFGLNHLSITTFESVWTDIYNQTPSRAALNYISIAGGFILGSQITGSLNDRVPYPVPLSNPSRYLTLADLHPLHLQRPRKGTPELRTILMLPAALLVPAGLLIYGWSAQTHSHWIIPNIGIGIYALGLIMSYQCIQAYVLDCYAVYAASAMGALTILRSLLGFVLPILAPLIYRTLGYGWGSSLLALWALVMGGLVPVLLWRYGAVLRKRSGILEEI</sequence>
<dbReference type="Pfam" id="PF07690">
    <property type="entry name" value="MFS_1"/>
    <property type="match status" value="1"/>
</dbReference>
<protein>
    <submittedName>
        <fullName evidence="8">MFS multidrug transporter</fullName>
    </submittedName>
</protein>
<comment type="caution">
    <text evidence="8">The sequence shown here is derived from an EMBL/GenBank/DDBJ whole genome shotgun (WGS) entry which is preliminary data.</text>
</comment>
<evidence type="ECO:0000256" key="1">
    <source>
        <dbReference type="ARBA" id="ARBA00004141"/>
    </source>
</evidence>
<evidence type="ECO:0000259" key="7">
    <source>
        <dbReference type="PROSITE" id="PS50850"/>
    </source>
</evidence>
<dbReference type="GO" id="GO:0016020">
    <property type="term" value="C:membrane"/>
    <property type="evidence" value="ECO:0007669"/>
    <property type="project" value="UniProtKB-SubCell"/>
</dbReference>
<gene>
    <name evidence="8" type="ORF">ABOM_009059</name>
</gene>
<dbReference type="InterPro" id="IPR011701">
    <property type="entry name" value="MFS"/>
</dbReference>
<dbReference type="InterPro" id="IPR020846">
    <property type="entry name" value="MFS_dom"/>
</dbReference>
<feature type="transmembrane region" description="Helical" evidence="6">
    <location>
        <begin position="168"/>
        <end position="191"/>
    </location>
</feature>
<feature type="transmembrane region" description="Helical" evidence="6">
    <location>
        <begin position="458"/>
        <end position="481"/>
    </location>
</feature>
<dbReference type="Gene3D" id="1.20.1250.20">
    <property type="entry name" value="MFS general substrate transporter like domains"/>
    <property type="match status" value="1"/>
</dbReference>
<accession>A0A1F7ZS11</accession>
<dbReference type="SUPFAM" id="SSF103473">
    <property type="entry name" value="MFS general substrate transporter"/>
    <property type="match status" value="1"/>
</dbReference>
<dbReference type="OrthoDB" id="6770063at2759"/>
<feature type="transmembrane region" description="Helical" evidence="6">
    <location>
        <begin position="424"/>
        <end position="452"/>
    </location>
</feature>
<dbReference type="AlphaFoldDB" id="A0A1F7ZS11"/>
<keyword evidence="9" id="KW-1185">Reference proteome</keyword>
<organism evidence="8 9">
    <name type="scientific">Aspergillus bombycis</name>
    <dbReference type="NCBI Taxonomy" id="109264"/>
    <lineage>
        <taxon>Eukaryota</taxon>
        <taxon>Fungi</taxon>
        <taxon>Dikarya</taxon>
        <taxon>Ascomycota</taxon>
        <taxon>Pezizomycotina</taxon>
        <taxon>Eurotiomycetes</taxon>
        <taxon>Eurotiomycetidae</taxon>
        <taxon>Eurotiales</taxon>
        <taxon>Aspergillaceae</taxon>
        <taxon>Aspergillus</taxon>
    </lineage>
</organism>
<keyword evidence="2 6" id="KW-0812">Transmembrane</keyword>
<evidence type="ECO:0000313" key="8">
    <source>
        <dbReference type="EMBL" id="OGM42233.1"/>
    </source>
</evidence>
<evidence type="ECO:0000256" key="5">
    <source>
        <dbReference type="SAM" id="MobiDB-lite"/>
    </source>
</evidence>
<feature type="region of interest" description="Disordered" evidence="5">
    <location>
        <begin position="1"/>
        <end position="24"/>
    </location>
</feature>
<comment type="subcellular location">
    <subcellularLocation>
        <location evidence="1">Membrane</location>
        <topology evidence="1">Multi-pass membrane protein</topology>
    </subcellularLocation>
</comment>
<feature type="transmembrane region" description="Helical" evidence="6">
    <location>
        <begin position="134"/>
        <end position="156"/>
    </location>
</feature>
<evidence type="ECO:0000256" key="4">
    <source>
        <dbReference type="ARBA" id="ARBA00023136"/>
    </source>
</evidence>
<dbReference type="GO" id="GO:0022857">
    <property type="term" value="F:transmembrane transporter activity"/>
    <property type="evidence" value="ECO:0007669"/>
    <property type="project" value="InterPro"/>
</dbReference>
<dbReference type="GeneID" id="34452449"/>
<evidence type="ECO:0000256" key="2">
    <source>
        <dbReference type="ARBA" id="ARBA00022692"/>
    </source>
</evidence>
<dbReference type="CDD" id="cd17323">
    <property type="entry name" value="MFS_Tpo1_MDR_like"/>
    <property type="match status" value="1"/>
</dbReference>
<keyword evidence="4 6" id="KW-0472">Membrane</keyword>
<feature type="transmembrane region" description="Helical" evidence="6">
    <location>
        <begin position="77"/>
        <end position="97"/>
    </location>
</feature>
<reference evidence="8 9" key="1">
    <citation type="journal article" date="2016" name="Genome Biol. Evol.">
        <title>Draft genome sequence of an aflatoxigenic Aspergillus species, A. bombycis.</title>
        <authorList>
            <person name="Moore G.G."/>
            <person name="Mack B.M."/>
            <person name="Beltz S.B."/>
            <person name="Gilbert M.K."/>
        </authorList>
    </citation>
    <scope>NUCLEOTIDE SEQUENCE [LARGE SCALE GENOMIC DNA]</scope>
    <source>
        <strain evidence="9">NRRL 26010</strain>
    </source>
</reference>
<keyword evidence="3 6" id="KW-1133">Transmembrane helix</keyword>
<feature type="transmembrane region" description="Helical" evidence="6">
    <location>
        <begin position="197"/>
        <end position="217"/>
    </location>
</feature>
<dbReference type="PANTHER" id="PTHR23502">
    <property type="entry name" value="MAJOR FACILITATOR SUPERFAMILY"/>
    <property type="match status" value="1"/>
</dbReference>